<dbReference type="AlphaFoldDB" id="A0A2T7C9N3"/>
<dbReference type="OrthoDB" id="693008at2759"/>
<feature type="compositionally biased region" description="Polar residues" evidence="1">
    <location>
        <begin position="61"/>
        <end position="73"/>
    </location>
</feature>
<dbReference type="PANTHER" id="PTHR45125">
    <property type="entry name" value="F21J9.4-RELATED"/>
    <property type="match status" value="1"/>
</dbReference>
<proteinExistence type="predicted"/>
<dbReference type="STRING" id="1504633.A0A2T7C9N3"/>
<sequence length="276" mass="30655">MGHPSPARVTVRPTTLAHQAKCRKERRRQSARSGVLVRPGLADGRESGRRQRRGSRMDLNGTGSSSMMQGSHNQEGDGAPQQLYPQAVAVQFAQGQFMYPNDQWNFMVPGNVQNSAANEIQVGEEHPQQLNGQDDLVTHITTEENAVTSKSKIPAKGKKVARRGSGFSKEEDKIICSAFLNISKDPITGVNQSSGGYYKRIHDYYKQHKPEGSERSQIAIQHRWAAIQKAVNKFCGFKSAVDHRDQSGTNEQDRIDEAIKMFEKMNLSPIYIAGSC</sequence>
<protein>
    <recommendedName>
        <fullName evidence="4">Myb-like domain-containing protein</fullName>
    </recommendedName>
</protein>
<accession>A0A2T7C9N3</accession>
<dbReference type="EMBL" id="CM009757">
    <property type="protein sequence ID" value="PUZ40044.1"/>
    <property type="molecule type" value="Genomic_DNA"/>
</dbReference>
<evidence type="ECO:0000313" key="2">
    <source>
        <dbReference type="EMBL" id="PUZ40044.1"/>
    </source>
</evidence>
<dbReference type="Proteomes" id="UP000244336">
    <property type="component" value="Chromosome 9"/>
</dbReference>
<dbReference type="Gramene" id="PUZ40044">
    <property type="protein sequence ID" value="PUZ40044"/>
    <property type="gene ID" value="GQ55_9G392300"/>
</dbReference>
<name>A0A2T7C9N3_9POAL</name>
<feature type="region of interest" description="Disordered" evidence="1">
    <location>
        <begin position="1"/>
        <end position="80"/>
    </location>
</feature>
<gene>
    <name evidence="2" type="ORF">GQ55_9G392300</name>
</gene>
<evidence type="ECO:0000313" key="3">
    <source>
        <dbReference type="Proteomes" id="UP000244336"/>
    </source>
</evidence>
<feature type="compositionally biased region" description="Basic residues" evidence="1">
    <location>
        <begin position="20"/>
        <end position="30"/>
    </location>
</feature>
<dbReference type="PANTHER" id="PTHR45125:SF40">
    <property type="entry name" value="OS06G0117800 PROTEIN"/>
    <property type="match status" value="1"/>
</dbReference>
<reference evidence="2 3" key="1">
    <citation type="submission" date="2018-04" db="EMBL/GenBank/DDBJ databases">
        <title>WGS assembly of Panicum hallii var. hallii HAL2.</title>
        <authorList>
            <person name="Lovell J."/>
            <person name="Jenkins J."/>
            <person name="Lowry D."/>
            <person name="Mamidi S."/>
            <person name="Sreedasyam A."/>
            <person name="Weng X."/>
            <person name="Barry K."/>
            <person name="Bonette J."/>
            <person name="Campitelli B."/>
            <person name="Daum C."/>
            <person name="Gordon S."/>
            <person name="Gould B."/>
            <person name="Lipzen A."/>
            <person name="MacQueen A."/>
            <person name="Palacio-Mejia J."/>
            <person name="Plott C."/>
            <person name="Shakirov E."/>
            <person name="Shu S."/>
            <person name="Yoshinaga Y."/>
            <person name="Zane M."/>
            <person name="Rokhsar D."/>
            <person name="Grimwood J."/>
            <person name="Schmutz J."/>
            <person name="Juenger T."/>
        </authorList>
    </citation>
    <scope>NUCLEOTIDE SEQUENCE [LARGE SCALE GENOMIC DNA]</scope>
    <source>
        <strain evidence="3">cv. HAL2</strain>
    </source>
</reference>
<evidence type="ECO:0000256" key="1">
    <source>
        <dbReference type="SAM" id="MobiDB-lite"/>
    </source>
</evidence>
<organism evidence="2 3">
    <name type="scientific">Panicum hallii var. hallii</name>
    <dbReference type="NCBI Taxonomy" id="1504633"/>
    <lineage>
        <taxon>Eukaryota</taxon>
        <taxon>Viridiplantae</taxon>
        <taxon>Streptophyta</taxon>
        <taxon>Embryophyta</taxon>
        <taxon>Tracheophyta</taxon>
        <taxon>Spermatophyta</taxon>
        <taxon>Magnoliopsida</taxon>
        <taxon>Liliopsida</taxon>
        <taxon>Poales</taxon>
        <taxon>Poaceae</taxon>
        <taxon>PACMAD clade</taxon>
        <taxon>Panicoideae</taxon>
        <taxon>Panicodae</taxon>
        <taxon>Paniceae</taxon>
        <taxon>Panicinae</taxon>
        <taxon>Panicum</taxon>
        <taxon>Panicum sect. Panicum</taxon>
    </lineage>
</organism>
<evidence type="ECO:0008006" key="4">
    <source>
        <dbReference type="Google" id="ProtNLM"/>
    </source>
</evidence>
<keyword evidence="3" id="KW-1185">Reference proteome</keyword>